<name>A0A0B5A0U9_9CAUD</name>
<accession>A0A0B5A0U9</accession>
<reference evidence="1 2" key="1">
    <citation type="submission" date="2014-12" db="EMBL/GenBank/DDBJ databases">
        <authorList>
            <person name="Cote D."/>
            <person name="Daigle Z."/>
            <person name="Borges K.M."/>
            <person name="Adams S.D."/>
            <person name="Alvey R.M."/>
            <person name="Barekzi N."/>
            <person name="Beal Z.N."/>
            <person name="Briggs L.A."/>
            <person name="Brown T."/>
            <person name="Coomans R.J."/>
            <person name="D'Elia T."/>
            <person name="Doss J.H."/>
            <person name="Ellsworth J.A."/>
            <person name="Ettinger W.F."/>
            <person name="Fox D.J."/>
            <person name="Gauthier D.T."/>
            <person name="Andriolo J.M."/>
            <person name="Grubb S."/>
            <person name="Gugssa A.H."/>
            <person name="Hauser C.R."/>
            <person name="Hull A.K."/>
            <person name="Jackson N."/>
            <person name="Kart M.U."/>
            <person name="Korey C.A."/>
            <person name="Makemson J."/>
            <person name="McKinney A.L."/>
            <person name="Nelson P.R."/>
            <person name="Newman R.H."/>
            <person name="Powell G."/>
            <person name="Rodriguez-Lanetty M."/>
            <person name="Royer D."/>
            <person name="Sabila M.H."/>
            <person name="Sadana R."/>
            <person name="Saha S."/>
            <person name="Sangster N."/>
            <person name="Slowan-Pomeroy T."/>
            <person name="Urbinati C.R."/>
            <person name="Ward R.E."/>
            <person name="Warner M."/>
            <person name="Williamson B."/>
            <person name="Biederman B."/>
            <person name="Cresawn S.G."/>
            <person name="Bowman C.A."/>
            <person name="Russell D.A."/>
            <person name="Pope W.H."/>
            <person name="Jacobs-Sera D."/>
            <person name="Hendrix R.W."/>
            <person name="Hatfull G.H."/>
        </authorList>
    </citation>
    <scope>NUCLEOTIDE SEQUENCE [LARGE SCALE GENOMIC DNA]</scope>
</reference>
<dbReference type="OrthoDB" id="23763at10239"/>
<evidence type="ECO:0000313" key="2">
    <source>
        <dbReference type="Proteomes" id="UP000031723"/>
    </source>
</evidence>
<dbReference type="GeneID" id="26635399"/>
<proteinExistence type="predicted"/>
<dbReference type="Proteomes" id="UP000031723">
    <property type="component" value="Segment"/>
</dbReference>
<organism evidence="1 2">
    <name type="scientific">Mycobacterium phage Sheen</name>
    <dbReference type="NCBI Taxonomy" id="1589274"/>
    <lineage>
        <taxon>Viruses</taxon>
        <taxon>Duplodnaviria</taxon>
        <taxon>Heunggongvirae</taxon>
        <taxon>Uroviricota</taxon>
        <taxon>Caudoviricetes</taxon>
        <taxon>Sheenvirus</taxon>
        <taxon>Sheenvirus Sheen</taxon>
    </lineage>
</organism>
<protein>
    <submittedName>
        <fullName evidence="1">Head-to-tail connector</fullName>
    </submittedName>
</protein>
<gene>
    <name evidence="1" type="primary">20</name>
    <name evidence="1" type="ORF">SHEEN_20</name>
</gene>
<dbReference type="EMBL" id="KP273225">
    <property type="protein sequence ID" value="AJD82438.1"/>
    <property type="molecule type" value="Genomic_DNA"/>
</dbReference>
<dbReference type="KEGG" id="vg:26635399"/>
<keyword evidence="2" id="KW-1185">Reference proteome</keyword>
<dbReference type="RefSeq" id="YP_009209057.1">
    <property type="nucleotide sequence ID" value="NC_028914.1"/>
</dbReference>
<evidence type="ECO:0000313" key="1">
    <source>
        <dbReference type="EMBL" id="AJD82438.1"/>
    </source>
</evidence>
<sequence>MTAPEYPEFGPDNVDPSKCDHSANPPICRCVHDWRIGAWGNTPRRPGGEGA</sequence>